<evidence type="ECO:0000256" key="5">
    <source>
        <dbReference type="ARBA" id="ARBA00022692"/>
    </source>
</evidence>
<keyword evidence="10 22" id="KW-1133">Transmembrane helix</keyword>
<evidence type="ECO:0000256" key="17">
    <source>
        <dbReference type="ARBA" id="ARBA00048605"/>
    </source>
</evidence>
<comment type="cofactor">
    <cofactor evidence="1 19">
        <name>Ca(2+)</name>
        <dbReference type="ChEBI" id="CHEBI:29108"/>
    </cofactor>
</comment>
<comment type="pathway">
    <text evidence="3">Protein modification; protein glycosylation.</text>
</comment>
<comment type="catalytic activity">
    <reaction evidence="17">
        <text>N(4)-(alpha-D-Man-(1-&gt;2)-alpha-D-Man-(1-&gt;2)-alpha-D-Man-(1-&gt;3)-[alpha-D-Man-(1-&gt;2)-alpha-D-Man-(1-&gt;3)-[alpha-D-Man-(1-&gt;2)-alpha-D-Man-(1-&gt;6)]-alpha-D-Man-(1-&gt;6)]-beta-D-Man-(1-&gt;4)-beta-D-GlcNAc-(1-&gt;4)-beta-D-GlcNAc)-L-asparaginyl-[protein] (N-glucan mannose isomer 9A1,2,3B1,2,3) + 4 H2O = N(4)-(alpha-D-Man-(1-&gt;3)-[alpha-D-Man-(1-&gt;3)-[alpha-D-Man-(1-&gt;6)]-alpha-D-Man-(1-&gt;6)]-beta-D-Man-(1-&gt;4)-beta-D-GlcNAc-(1-&gt;4)-beta-D-GlcNAc)-L-asparaginyl-[protein] (N-glucan mannose isomer 5A1,2) + 4 beta-D-mannose</text>
        <dbReference type="Rhea" id="RHEA:56008"/>
        <dbReference type="Rhea" id="RHEA-COMP:14356"/>
        <dbReference type="Rhea" id="RHEA-COMP:14367"/>
        <dbReference type="ChEBI" id="CHEBI:15377"/>
        <dbReference type="ChEBI" id="CHEBI:28563"/>
        <dbReference type="ChEBI" id="CHEBI:59087"/>
        <dbReference type="ChEBI" id="CHEBI:139493"/>
        <dbReference type="EC" id="3.2.1.113"/>
    </reaction>
</comment>
<evidence type="ECO:0000256" key="11">
    <source>
        <dbReference type="ARBA" id="ARBA00023034"/>
    </source>
</evidence>
<dbReference type="InterPro" id="IPR036026">
    <property type="entry name" value="Seven-hairpin_glycosidases"/>
</dbReference>
<reference evidence="23 24" key="1">
    <citation type="submission" date="2024-03" db="EMBL/GenBank/DDBJ databases">
        <title>The Acrasis kona genome and developmental transcriptomes reveal deep origins of eukaryotic multicellular pathways.</title>
        <authorList>
            <person name="Sheikh S."/>
            <person name="Fu C.-J."/>
            <person name="Brown M.W."/>
            <person name="Baldauf S.L."/>
        </authorList>
    </citation>
    <scope>NUCLEOTIDE SEQUENCE [LARGE SCALE GENOMIC DNA]</scope>
    <source>
        <strain evidence="23 24">ATCC MYA-3509</strain>
    </source>
</reference>
<evidence type="ECO:0000313" key="23">
    <source>
        <dbReference type="EMBL" id="KAL0490094.1"/>
    </source>
</evidence>
<evidence type="ECO:0000256" key="1">
    <source>
        <dbReference type="ARBA" id="ARBA00001913"/>
    </source>
</evidence>
<evidence type="ECO:0000256" key="10">
    <source>
        <dbReference type="ARBA" id="ARBA00022989"/>
    </source>
</evidence>
<proteinExistence type="inferred from homology"/>
<dbReference type="GO" id="GO:0005783">
    <property type="term" value="C:endoplasmic reticulum"/>
    <property type="evidence" value="ECO:0007669"/>
    <property type="project" value="TreeGrafter"/>
</dbReference>
<sequence>MSEEQRSTSASVKQAKKRIRNTGEKIIQIDEEPFAPSTKYSLASSLQSKNALRAYFKRNKGPFFLVGFLVAVVLIYFIVFTLDDGSDDFVPVANSESKIKFNLHPNKPAKHLDPHEAAQVKPPLEQLVTIDDYYKSLTNDPDVKNKDRRTKVRAAMQHAYSNYANLVWGKDELKPLSKSFHNWVPNGLGMTTLDSLDTLYIMGMKEEFQKAVQFVTSTMPAFGSVHASISLFETTIRVLGGLLSAYDLSGEKVFLDRAKDMGDRLLPAFSTNTGVPYASVNLQTGQASNFAWNGGCSVLSEFGTLQLEFRRLSELTGDNKYDKAATKVMDVMEKHSKTLAVPGLYPVNFNPDSSSFCSDHITLGAYGDSYYEYLLKQWIMSNGRLERYRVLYEESAKGIANHLLTKSGNHWYISEMRGGQKVNKVDHLVCFASGMYALGHATNATHSDVEALEIAKQFGKTCYDSYITTATGLGPEVYQVGDSGDIIPTVKSYLLRPETVESLFILYRVTGDEMYQEWGWNIFKAIESYCRVESGYSGVRDVTVKGVVHDDFQQSFFLAETLKYLYLLFSPTNVIPLDKWVFNTEAHPFKINA</sequence>
<feature type="active site" description="Proton donor" evidence="18">
    <location>
        <position position="233"/>
    </location>
</feature>
<dbReference type="InterPro" id="IPR001382">
    <property type="entry name" value="Glyco_hydro_47"/>
</dbReference>
<dbReference type="Proteomes" id="UP001431209">
    <property type="component" value="Unassembled WGS sequence"/>
</dbReference>
<keyword evidence="5 22" id="KW-0812">Transmembrane</keyword>
<dbReference type="GO" id="GO:0005509">
    <property type="term" value="F:calcium ion binding"/>
    <property type="evidence" value="ECO:0007669"/>
    <property type="project" value="InterPro"/>
</dbReference>
<evidence type="ECO:0000256" key="6">
    <source>
        <dbReference type="ARBA" id="ARBA00022723"/>
    </source>
</evidence>
<dbReference type="EMBL" id="JAOPGA020001633">
    <property type="protein sequence ID" value="KAL0490094.1"/>
    <property type="molecule type" value="Genomic_DNA"/>
</dbReference>
<evidence type="ECO:0000256" key="15">
    <source>
        <dbReference type="ARBA" id="ARBA00023295"/>
    </source>
</evidence>
<feature type="binding site" evidence="19">
    <location>
        <position position="584"/>
    </location>
    <ligand>
        <name>Ca(2+)</name>
        <dbReference type="ChEBI" id="CHEBI:29108"/>
    </ligand>
</feature>
<keyword evidence="8 19" id="KW-0106">Calcium</keyword>
<comment type="similarity">
    <text evidence="4 21">Belongs to the glycosyl hydrolase 47 family.</text>
</comment>
<comment type="caution">
    <text evidence="23">The sequence shown here is derived from an EMBL/GenBank/DDBJ whole genome shotgun (WGS) entry which is preliminary data.</text>
</comment>
<dbReference type="EC" id="3.2.1.-" evidence="21"/>
<evidence type="ECO:0000256" key="21">
    <source>
        <dbReference type="RuleBase" id="RU361193"/>
    </source>
</evidence>
<keyword evidence="12 22" id="KW-0472">Membrane</keyword>
<evidence type="ECO:0000256" key="19">
    <source>
        <dbReference type="PIRSR" id="PIRSR601382-2"/>
    </source>
</evidence>
<dbReference type="GO" id="GO:0004571">
    <property type="term" value="F:mannosyl-oligosaccharide 1,2-alpha-mannosidase activity"/>
    <property type="evidence" value="ECO:0007669"/>
    <property type="project" value="UniProtKB-EC"/>
</dbReference>
<evidence type="ECO:0000256" key="4">
    <source>
        <dbReference type="ARBA" id="ARBA00007658"/>
    </source>
</evidence>
<name>A0AAW2ZN19_9EUKA</name>
<dbReference type="FunFam" id="1.50.10.10:FF:000017">
    <property type="entry name" value="alpha-1,2-Mannosidase"/>
    <property type="match status" value="1"/>
</dbReference>
<dbReference type="PRINTS" id="PR00747">
    <property type="entry name" value="GLYHDRLASE47"/>
</dbReference>
<evidence type="ECO:0000313" key="24">
    <source>
        <dbReference type="Proteomes" id="UP001431209"/>
    </source>
</evidence>
<evidence type="ECO:0000256" key="13">
    <source>
        <dbReference type="ARBA" id="ARBA00023157"/>
    </source>
</evidence>
<evidence type="ECO:0000256" key="16">
    <source>
        <dbReference type="ARBA" id="ARBA00047669"/>
    </source>
</evidence>
<protein>
    <recommendedName>
        <fullName evidence="21">alpha-1,2-Mannosidase</fullName>
        <ecNumber evidence="21">3.2.1.-</ecNumber>
    </recommendedName>
</protein>
<keyword evidence="14" id="KW-0325">Glycoprotein</keyword>
<evidence type="ECO:0000256" key="3">
    <source>
        <dbReference type="ARBA" id="ARBA00004922"/>
    </source>
</evidence>
<dbReference type="GO" id="GO:0000139">
    <property type="term" value="C:Golgi membrane"/>
    <property type="evidence" value="ECO:0007669"/>
    <property type="project" value="UniProtKB-SubCell"/>
</dbReference>
<feature type="active site" description="Proton donor" evidence="18">
    <location>
        <position position="476"/>
    </location>
</feature>
<evidence type="ECO:0000256" key="20">
    <source>
        <dbReference type="PIRSR" id="PIRSR601382-3"/>
    </source>
</evidence>
<evidence type="ECO:0000256" key="7">
    <source>
        <dbReference type="ARBA" id="ARBA00022801"/>
    </source>
</evidence>
<dbReference type="Pfam" id="PF01532">
    <property type="entry name" value="Glyco_hydro_47"/>
    <property type="match status" value="1"/>
</dbReference>
<dbReference type="PANTHER" id="PTHR11742:SF6">
    <property type="entry name" value="MANNOSYL-OLIGOSACCHARIDE ALPHA-1,2-MANNOSIDASE IA-RELATED"/>
    <property type="match status" value="1"/>
</dbReference>
<evidence type="ECO:0000256" key="14">
    <source>
        <dbReference type="ARBA" id="ARBA00023180"/>
    </source>
</evidence>
<keyword evidence="9" id="KW-0735">Signal-anchor</keyword>
<keyword evidence="24" id="KW-1185">Reference proteome</keyword>
<organism evidence="23 24">
    <name type="scientific">Acrasis kona</name>
    <dbReference type="NCBI Taxonomy" id="1008807"/>
    <lineage>
        <taxon>Eukaryota</taxon>
        <taxon>Discoba</taxon>
        <taxon>Heterolobosea</taxon>
        <taxon>Tetramitia</taxon>
        <taxon>Eutetramitia</taxon>
        <taxon>Acrasidae</taxon>
        <taxon>Acrasis</taxon>
    </lineage>
</organism>
<dbReference type="InterPro" id="IPR012341">
    <property type="entry name" value="6hp_glycosidase-like_sf"/>
</dbReference>
<keyword evidence="7 21" id="KW-0378">Hydrolase</keyword>
<keyword evidence="15 21" id="KW-0326">Glycosidase</keyword>
<feature type="transmembrane region" description="Helical" evidence="22">
    <location>
        <begin position="63"/>
        <end position="82"/>
    </location>
</feature>
<dbReference type="AlphaFoldDB" id="A0AAW2ZN19"/>
<dbReference type="GO" id="GO:0005975">
    <property type="term" value="P:carbohydrate metabolic process"/>
    <property type="evidence" value="ECO:0007669"/>
    <property type="project" value="InterPro"/>
</dbReference>
<feature type="active site" evidence="18">
    <location>
        <position position="368"/>
    </location>
</feature>
<evidence type="ECO:0000256" key="9">
    <source>
        <dbReference type="ARBA" id="ARBA00022968"/>
    </source>
</evidence>
<dbReference type="SUPFAM" id="SSF48225">
    <property type="entry name" value="Seven-hairpin glycosidases"/>
    <property type="match status" value="1"/>
</dbReference>
<evidence type="ECO:0000256" key="2">
    <source>
        <dbReference type="ARBA" id="ARBA00004323"/>
    </source>
</evidence>
<dbReference type="GO" id="GO:0009100">
    <property type="term" value="P:glycoprotein metabolic process"/>
    <property type="evidence" value="ECO:0007669"/>
    <property type="project" value="UniProtKB-ARBA"/>
</dbReference>
<keyword evidence="11" id="KW-0333">Golgi apparatus</keyword>
<evidence type="ECO:0000256" key="12">
    <source>
        <dbReference type="ARBA" id="ARBA00023136"/>
    </source>
</evidence>
<evidence type="ECO:0000256" key="18">
    <source>
        <dbReference type="PIRSR" id="PIRSR601382-1"/>
    </source>
</evidence>
<keyword evidence="13 20" id="KW-1015">Disulfide bond</keyword>
<keyword evidence="6 19" id="KW-0479">Metal-binding</keyword>
<accession>A0AAW2ZN19</accession>
<evidence type="ECO:0000256" key="22">
    <source>
        <dbReference type="SAM" id="Phobius"/>
    </source>
</evidence>
<dbReference type="InterPro" id="IPR050749">
    <property type="entry name" value="Glycosyl_Hydrolase_47"/>
</dbReference>
<comment type="catalytic activity">
    <reaction evidence="16">
        <text>N(4)-(alpha-D-Man-(1-&gt;2)-alpha-D-Man-(1-&gt;2)-alpha-D-Man-(1-&gt;3)-[alpha-D-Man-(1-&gt;3)-[alpha-D-Man-(1-&gt;2)-alpha-D-Man-(1-&gt;6)]-alpha-D-Man-(1-&gt;6)]-beta-D-Man-(1-&gt;4)-beta-D-GlcNAc-(1-&gt;4)-beta-D-GlcNAc)-L-asparaginyl-[protein] (N-glucan mannose isomer 8A1,2,3B1,3) + 3 H2O = N(4)-(alpha-D-Man-(1-&gt;3)-[alpha-D-Man-(1-&gt;3)-[alpha-D-Man-(1-&gt;6)]-alpha-D-Man-(1-&gt;6)]-beta-D-Man-(1-&gt;4)-beta-D-GlcNAc-(1-&gt;4)-beta-D-GlcNAc)-L-asparaginyl-[protein] (N-glucan mannose isomer 5A1,2) + 3 beta-D-mannose</text>
        <dbReference type="Rhea" id="RHEA:56028"/>
        <dbReference type="Rhea" id="RHEA-COMP:14358"/>
        <dbReference type="Rhea" id="RHEA-COMP:14367"/>
        <dbReference type="ChEBI" id="CHEBI:15377"/>
        <dbReference type="ChEBI" id="CHEBI:28563"/>
        <dbReference type="ChEBI" id="CHEBI:59087"/>
        <dbReference type="ChEBI" id="CHEBI:60628"/>
        <dbReference type="EC" id="3.2.1.113"/>
    </reaction>
</comment>
<comment type="subcellular location">
    <subcellularLocation>
        <location evidence="2">Golgi apparatus membrane</location>
        <topology evidence="2">Single-pass type II membrane protein</topology>
    </subcellularLocation>
</comment>
<dbReference type="PANTHER" id="PTHR11742">
    <property type="entry name" value="MANNOSYL-OLIGOSACCHARIDE ALPHA-1,2-MANNOSIDASE-RELATED"/>
    <property type="match status" value="1"/>
</dbReference>
<feature type="disulfide bond" evidence="20">
    <location>
        <begin position="430"/>
        <end position="462"/>
    </location>
</feature>
<feature type="active site" evidence="18">
    <location>
        <position position="498"/>
    </location>
</feature>
<gene>
    <name evidence="23" type="ORF">AKO1_006734</name>
</gene>
<dbReference type="Gene3D" id="1.50.10.10">
    <property type="match status" value="1"/>
</dbReference>
<evidence type="ECO:0000256" key="8">
    <source>
        <dbReference type="ARBA" id="ARBA00022837"/>
    </source>
</evidence>